<dbReference type="PANTHER" id="PTHR10434:SF11">
    <property type="entry name" value="1-ACYL-SN-GLYCEROL-3-PHOSPHATE ACYLTRANSFERASE"/>
    <property type="match status" value="1"/>
</dbReference>
<proteinExistence type="predicted"/>
<dbReference type="CDD" id="cd07989">
    <property type="entry name" value="LPLAT_AGPAT-like"/>
    <property type="match status" value="1"/>
</dbReference>
<evidence type="ECO:0000313" key="4">
    <source>
        <dbReference type="EMBL" id="VAV89736.1"/>
    </source>
</evidence>
<feature type="domain" description="Phospholipid/glycerol acyltransferase" evidence="3">
    <location>
        <begin position="73"/>
        <end position="189"/>
    </location>
</feature>
<gene>
    <name evidence="4" type="ORF">MNBD_ALPHA08-1363</name>
</gene>
<keyword evidence="2 4" id="KW-0012">Acyltransferase</keyword>
<dbReference type="AlphaFoldDB" id="A0A3B0RLZ8"/>
<dbReference type="EMBL" id="UOEC01000067">
    <property type="protein sequence ID" value="VAV89736.1"/>
    <property type="molecule type" value="Genomic_DNA"/>
</dbReference>
<dbReference type="Pfam" id="PF01553">
    <property type="entry name" value="Acyltransferase"/>
    <property type="match status" value="1"/>
</dbReference>
<dbReference type="GO" id="GO:0003841">
    <property type="term" value="F:1-acylglycerol-3-phosphate O-acyltransferase activity"/>
    <property type="evidence" value="ECO:0007669"/>
    <property type="project" value="UniProtKB-EC"/>
</dbReference>
<name>A0A3B0RLZ8_9ZZZZ</name>
<evidence type="ECO:0000256" key="2">
    <source>
        <dbReference type="ARBA" id="ARBA00023315"/>
    </source>
</evidence>
<protein>
    <submittedName>
        <fullName evidence="4">Acyl-CoA:1-acyl-sn-glycerol-3-phosphate acyltransferase</fullName>
        <ecNumber evidence="4">2.3.1.51</ecNumber>
    </submittedName>
</protein>
<dbReference type="InterPro" id="IPR002123">
    <property type="entry name" value="Plipid/glycerol_acylTrfase"/>
</dbReference>
<organism evidence="4">
    <name type="scientific">hydrothermal vent metagenome</name>
    <dbReference type="NCBI Taxonomy" id="652676"/>
    <lineage>
        <taxon>unclassified sequences</taxon>
        <taxon>metagenomes</taxon>
        <taxon>ecological metagenomes</taxon>
    </lineage>
</organism>
<accession>A0A3B0RLZ8</accession>
<sequence>MALKSKLATMIKAGFILGKIAVSILPVMVVQSVLRKTSPQLARKFPQRYYSWLNQTMEARITVSGEPVTNQACLLISNHASWQDILLLGGTLPISFVAKSEVADWPIVGRLAKLGGTLFIDRARRQAAGETKNQMQTRLDEGGSLVLFPEGTTNDGNQILPFKSSLFGASQMEIDGKPVIVQPVSIAYQRVWGLPMGRERRTQFAWPGDIGFTEHLWSNLKSGPLDVAIHFHPATDIKQAGGRKQLAKLCEEQVRDGLANLIANSRAEE</sequence>
<reference evidence="4" key="1">
    <citation type="submission" date="2018-06" db="EMBL/GenBank/DDBJ databases">
        <authorList>
            <person name="Zhirakovskaya E."/>
        </authorList>
    </citation>
    <scope>NUCLEOTIDE SEQUENCE</scope>
</reference>
<evidence type="ECO:0000256" key="1">
    <source>
        <dbReference type="ARBA" id="ARBA00022679"/>
    </source>
</evidence>
<dbReference type="GO" id="GO:0006654">
    <property type="term" value="P:phosphatidic acid biosynthetic process"/>
    <property type="evidence" value="ECO:0007669"/>
    <property type="project" value="TreeGrafter"/>
</dbReference>
<dbReference type="SUPFAM" id="SSF69593">
    <property type="entry name" value="Glycerol-3-phosphate (1)-acyltransferase"/>
    <property type="match status" value="1"/>
</dbReference>
<evidence type="ECO:0000259" key="3">
    <source>
        <dbReference type="SMART" id="SM00563"/>
    </source>
</evidence>
<keyword evidence="1 4" id="KW-0808">Transferase</keyword>
<dbReference type="SMART" id="SM00563">
    <property type="entry name" value="PlsC"/>
    <property type="match status" value="1"/>
</dbReference>
<dbReference type="EC" id="2.3.1.51" evidence="4"/>
<dbReference type="PANTHER" id="PTHR10434">
    <property type="entry name" value="1-ACYL-SN-GLYCEROL-3-PHOSPHATE ACYLTRANSFERASE"/>
    <property type="match status" value="1"/>
</dbReference>